<evidence type="ECO:0000256" key="2">
    <source>
        <dbReference type="PROSITE-ProRule" id="PRU00252"/>
    </source>
</evidence>
<protein>
    <submittedName>
        <fullName evidence="3">Single-strand binding protein/Primosomal replication protein n</fullName>
    </submittedName>
</protein>
<dbReference type="AlphaFoldDB" id="F0RQM0"/>
<evidence type="ECO:0000313" key="4">
    <source>
        <dbReference type="Proteomes" id="UP000007718"/>
    </source>
</evidence>
<keyword evidence="4" id="KW-1185">Reference proteome</keyword>
<dbReference type="Gene3D" id="2.40.50.140">
    <property type="entry name" value="Nucleic acid-binding proteins"/>
    <property type="match status" value="1"/>
</dbReference>
<dbReference type="EMBL" id="CP002538">
    <property type="protein sequence ID" value="ADY27579.1"/>
    <property type="molecule type" value="Genomic_DNA"/>
</dbReference>
<reference evidence="4" key="1">
    <citation type="submission" date="2011-02" db="EMBL/GenBank/DDBJ databases">
        <title>The complete sequence of plasmid2 of Deinococcus proteolyticus DSM 20540.</title>
        <authorList>
            <consortium name="US DOE Joint Genome Institute (JGI-PGF)"/>
            <person name="Lucas S."/>
            <person name="Copeland A."/>
            <person name="Lapidus A."/>
            <person name="Bruce D."/>
            <person name="Goodwin L."/>
            <person name="Pitluck S."/>
            <person name="Kyrpides N."/>
            <person name="Mavromatis K."/>
            <person name="Pagani I."/>
            <person name="Ivanova N."/>
            <person name="Ovchinnikova G."/>
            <person name="Zeytun A."/>
            <person name="Detter J.C."/>
            <person name="Han C."/>
            <person name="Land M."/>
            <person name="Hauser L."/>
            <person name="Markowitz V."/>
            <person name="Cheng J.-F."/>
            <person name="Hugenholtz P."/>
            <person name="Woyke T."/>
            <person name="Wu D."/>
            <person name="Pukall R."/>
            <person name="Steenblock K."/>
            <person name="Brambilla E."/>
            <person name="Klenk H.-P."/>
            <person name="Eisen J.A."/>
        </authorList>
    </citation>
    <scope>NUCLEOTIDE SEQUENCE [LARGE SCALE GENOMIC DNA]</scope>
    <source>
        <strain evidence="4">ATCC 35074 / DSM 20540 / JCM 6276 / NBRC 101906 / NCIMB 13154 / VKM Ac-1939 / CCM 2703 / MRP</strain>
        <plasmid evidence="4">Plasmid pDEIPR02</plasmid>
    </source>
</reference>
<name>F0RQM0_DEIPM</name>
<reference evidence="3 4" key="2">
    <citation type="journal article" date="2012" name="Stand. Genomic Sci.">
        <title>Complete genome sequence of the orange-red pigmented, radioresistant Deinococcus proteolyticus type strain (MRP(T)).</title>
        <authorList>
            <person name="Copeland A."/>
            <person name="Zeytun A."/>
            <person name="Yassawong M."/>
            <person name="Nolan M."/>
            <person name="Lucas S."/>
            <person name="Hammon N."/>
            <person name="Deshpande S."/>
            <person name="Cheng J.F."/>
            <person name="Han C."/>
            <person name="Tapia R."/>
            <person name="Goodwin L.A."/>
            <person name="Pitluck S."/>
            <person name="Mavromatis K."/>
            <person name="Liolios K."/>
            <person name="Pagani I."/>
            <person name="Ivanova N."/>
            <person name="Mikhailova N."/>
            <person name="Pati A."/>
            <person name="Chen A."/>
            <person name="Palaniappan K."/>
            <person name="Land M."/>
            <person name="Hauser L."/>
            <person name="Jeffries C.D."/>
            <person name="Brambilla E.M."/>
            <person name="Rohde M."/>
            <person name="Sikorski J."/>
            <person name="Pukall R."/>
            <person name="Goker M."/>
            <person name="Detter J.C."/>
            <person name="Woyke T."/>
            <person name="Bristow J."/>
            <person name="Eisen J.A."/>
            <person name="Markowitz V."/>
            <person name="Hugenholtz P."/>
            <person name="Kyrpides N.C."/>
            <person name="Klenk H.P."/>
            <person name="Lapidus A."/>
        </authorList>
    </citation>
    <scope>NUCLEOTIDE SEQUENCE [LARGE SCALE GENOMIC DNA]</scope>
    <source>
        <strain evidence="4">ATCC 35074 / DSM 20540 / JCM 6276 / NBRC 101906 / NCIMB 13154 / VKM Ac-1939 / CCM 2703 / MRP</strain>
        <plasmid evidence="4">Plasmid pDEIPR02</plasmid>
    </source>
</reference>
<keyword evidence="1 2" id="KW-0238">DNA-binding</keyword>
<dbReference type="OrthoDB" id="9786919at2"/>
<gene>
    <name evidence="3" type="ordered locus">Deipr_2462</name>
</gene>
<dbReference type="SUPFAM" id="SSF50249">
    <property type="entry name" value="Nucleic acid-binding proteins"/>
    <property type="match status" value="1"/>
</dbReference>
<dbReference type="PROSITE" id="PS50935">
    <property type="entry name" value="SSB"/>
    <property type="match status" value="1"/>
</dbReference>
<evidence type="ECO:0000256" key="1">
    <source>
        <dbReference type="ARBA" id="ARBA00023125"/>
    </source>
</evidence>
<proteinExistence type="predicted"/>
<dbReference type="KEGG" id="dpt:Deipr_2462"/>
<dbReference type="Proteomes" id="UP000007718">
    <property type="component" value="Plasmid pDEIPR02"/>
</dbReference>
<dbReference type="HOGENOM" id="CLU_1208154_0_0_0"/>
<evidence type="ECO:0000313" key="3">
    <source>
        <dbReference type="EMBL" id="ADY27579.1"/>
    </source>
</evidence>
<sequence>MKELIGTQAEVVAAVHQAPRLLEDGTRSAFVLAGEFSRTLASGEEVREVFFQPCMATGRLAARLGTLPKGTGLCAAGELVYDHSAYGGQFALHVQDAVRLPDHVHRLAADRRDGMRLLEGQLRTRLRGVITHTPQQRQLLEGPTVTNTRLGLTIKQAEPGRERPPSDRYAFLELAAYGDLGENLLTCQEGELVTVWGLLQHRRTADGESWFQRVEMTALERLHPGRAMV</sequence>
<dbReference type="RefSeq" id="WP_013615933.1">
    <property type="nucleotide sequence ID" value="NC_015162.1"/>
</dbReference>
<keyword evidence="3" id="KW-0614">Plasmid</keyword>
<organism evidence="3 4">
    <name type="scientific">Deinococcus proteolyticus (strain ATCC 35074 / DSM 20540 / JCM 6276 / NBRC 101906 / NCIMB 13154 / VKM Ac-1939 / CCM 2703 / MRP)</name>
    <dbReference type="NCBI Taxonomy" id="693977"/>
    <lineage>
        <taxon>Bacteria</taxon>
        <taxon>Thermotogati</taxon>
        <taxon>Deinococcota</taxon>
        <taxon>Deinococci</taxon>
        <taxon>Deinococcales</taxon>
        <taxon>Deinococcaceae</taxon>
        <taxon>Deinococcus</taxon>
    </lineage>
</organism>
<dbReference type="InterPro" id="IPR000424">
    <property type="entry name" value="Primosome_PriB/ssb"/>
</dbReference>
<geneLocation type="plasmid" evidence="3 4">
    <name>pDEIPR02</name>
</geneLocation>
<dbReference type="InterPro" id="IPR012340">
    <property type="entry name" value="NA-bd_OB-fold"/>
</dbReference>
<accession>F0RQM0</accession>
<dbReference type="GO" id="GO:0003697">
    <property type="term" value="F:single-stranded DNA binding"/>
    <property type="evidence" value="ECO:0007669"/>
    <property type="project" value="InterPro"/>
</dbReference>